<dbReference type="PROSITE" id="PS00108">
    <property type="entry name" value="PROTEIN_KINASE_ST"/>
    <property type="match status" value="1"/>
</dbReference>
<dbReference type="InterPro" id="IPR000719">
    <property type="entry name" value="Prot_kinase_dom"/>
</dbReference>
<dbReference type="AlphaFoldDB" id="A0AAV7YV61"/>
<dbReference type="SMART" id="SM00220">
    <property type="entry name" value="S_TKc"/>
    <property type="match status" value="1"/>
</dbReference>
<dbReference type="Gene3D" id="1.10.510.10">
    <property type="entry name" value="Transferase(Phosphotransferase) domain 1"/>
    <property type="match status" value="1"/>
</dbReference>
<organism evidence="8 9">
    <name type="scientific">Anaeramoeba flamelloides</name>
    <dbReference type="NCBI Taxonomy" id="1746091"/>
    <lineage>
        <taxon>Eukaryota</taxon>
        <taxon>Metamonada</taxon>
        <taxon>Anaeramoebidae</taxon>
        <taxon>Anaeramoeba</taxon>
    </lineage>
</organism>
<evidence type="ECO:0000256" key="3">
    <source>
        <dbReference type="ARBA" id="ARBA00022741"/>
    </source>
</evidence>
<accession>A0AAV7YV61</accession>
<evidence type="ECO:0000256" key="6">
    <source>
        <dbReference type="PROSITE-ProRule" id="PRU00023"/>
    </source>
</evidence>
<evidence type="ECO:0000256" key="2">
    <source>
        <dbReference type="ARBA" id="ARBA00022679"/>
    </source>
</evidence>
<dbReference type="Pfam" id="PF00023">
    <property type="entry name" value="Ank"/>
    <property type="match status" value="1"/>
</dbReference>
<dbReference type="Pfam" id="PF00069">
    <property type="entry name" value="Pkinase"/>
    <property type="match status" value="1"/>
</dbReference>
<evidence type="ECO:0000313" key="9">
    <source>
        <dbReference type="Proteomes" id="UP001146793"/>
    </source>
</evidence>
<dbReference type="PIRSF" id="PIRSF000654">
    <property type="entry name" value="Integrin-linked_kinase"/>
    <property type="match status" value="1"/>
</dbReference>
<comment type="similarity">
    <text evidence="1">Belongs to the protein kinase superfamily. TKL Ser/Thr protein kinase family.</text>
</comment>
<dbReference type="InterPro" id="IPR036770">
    <property type="entry name" value="Ankyrin_rpt-contain_sf"/>
</dbReference>
<dbReference type="InterPro" id="IPR002110">
    <property type="entry name" value="Ankyrin_rpt"/>
</dbReference>
<dbReference type="PROSITE" id="PS50297">
    <property type="entry name" value="ANK_REP_REGION"/>
    <property type="match status" value="1"/>
</dbReference>
<protein>
    <submittedName>
        <fullName evidence="8">Serine/threonine-protein kinase tnni3k-related</fullName>
    </submittedName>
</protein>
<proteinExistence type="inferred from homology"/>
<dbReference type="PRINTS" id="PR00109">
    <property type="entry name" value="TYRKINASE"/>
</dbReference>
<evidence type="ECO:0000313" key="8">
    <source>
        <dbReference type="EMBL" id="KAJ3432696.1"/>
    </source>
</evidence>
<keyword evidence="3" id="KW-0547">Nucleotide-binding</keyword>
<dbReference type="SUPFAM" id="SSF48403">
    <property type="entry name" value="Ankyrin repeat"/>
    <property type="match status" value="1"/>
</dbReference>
<keyword evidence="6" id="KW-0040">ANK repeat</keyword>
<dbReference type="SMART" id="SM00248">
    <property type="entry name" value="ANK"/>
    <property type="match status" value="5"/>
</dbReference>
<comment type="caution">
    <text evidence="8">The sequence shown here is derived from an EMBL/GenBank/DDBJ whole genome shotgun (WGS) entry which is preliminary data.</text>
</comment>
<evidence type="ECO:0000259" key="7">
    <source>
        <dbReference type="PROSITE" id="PS50011"/>
    </source>
</evidence>
<name>A0AAV7YV61_9EUKA</name>
<dbReference type="EMBL" id="JANTQA010000047">
    <property type="protein sequence ID" value="KAJ3432696.1"/>
    <property type="molecule type" value="Genomic_DNA"/>
</dbReference>
<dbReference type="SUPFAM" id="SSF56112">
    <property type="entry name" value="Protein kinase-like (PK-like)"/>
    <property type="match status" value="1"/>
</dbReference>
<dbReference type="InterPro" id="IPR011009">
    <property type="entry name" value="Kinase-like_dom_sf"/>
</dbReference>
<dbReference type="Gene3D" id="1.25.40.20">
    <property type="entry name" value="Ankyrin repeat-containing domain"/>
    <property type="match status" value="2"/>
</dbReference>
<dbReference type="InterPro" id="IPR008271">
    <property type="entry name" value="Ser/Thr_kinase_AS"/>
</dbReference>
<dbReference type="PROSITE" id="PS50088">
    <property type="entry name" value="ANK_REPEAT"/>
    <property type="match status" value="1"/>
</dbReference>
<dbReference type="CDD" id="cd13999">
    <property type="entry name" value="STKc_MAP3K-like"/>
    <property type="match status" value="1"/>
</dbReference>
<dbReference type="GO" id="GO:0004674">
    <property type="term" value="F:protein serine/threonine kinase activity"/>
    <property type="evidence" value="ECO:0007669"/>
    <property type="project" value="TreeGrafter"/>
</dbReference>
<feature type="domain" description="Protein kinase" evidence="7">
    <location>
        <begin position="287"/>
        <end position="551"/>
    </location>
</feature>
<keyword evidence="5" id="KW-0067">ATP-binding</keyword>
<dbReference type="Pfam" id="PF12796">
    <property type="entry name" value="Ank_2"/>
    <property type="match status" value="1"/>
</dbReference>
<dbReference type="InterPro" id="IPR001245">
    <property type="entry name" value="Ser-Thr/Tyr_kinase_cat_dom"/>
</dbReference>
<keyword evidence="2" id="KW-0808">Transferase</keyword>
<evidence type="ECO:0000256" key="4">
    <source>
        <dbReference type="ARBA" id="ARBA00022777"/>
    </source>
</evidence>
<evidence type="ECO:0000256" key="1">
    <source>
        <dbReference type="ARBA" id="ARBA00005843"/>
    </source>
</evidence>
<dbReference type="FunFam" id="3.30.200.20:FF:000180">
    <property type="entry name" value="serine/threonine-protein kinase STY46-like"/>
    <property type="match status" value="1"/>
</dbReference>
<sequence length="552" mass="62574">MSQKKRAKLSKNEKLIAETGNEQEIRQIFNKTNVNSVDVLQRTPLHLLCSSKNLKISTVEYLISQGADCQQTTVTKQTILHTIVSNSVINDLDLSKIVELFLSKDVDPNISDRKGQTCLHVLCSSESDLSKTLQILLDNKSNPSIQIFSGSLAGFTPLHCLCRSYKKVSEESVKALVFSGAKLNCYDRFGNTILHLIAQNLKITPRSVSLLLSNGCPYTTSNHGGEKPIDIAIKNENKVFISVMDKFLQILEYESSEGRKKQKKWEEFLNEIDQLVEKTQEISDKQLNVHYEIGEGAFKVVYKGEWMGQIVAISKIKEAKLFSQIQIQEFVNELSILCKLRHPKIVTFFGGCTRNIGSLILVSEFCEGGDLFHLLHSKIHISKKKKIKIAKDICSGVQYLHSKNIIHRDLKSPNVLLDEKHNAKLTDFGLSKSMDISESITSNNTIVGTPRWMAPELLRGDGDYTNKVDIYALGLILYEISLRKIPFKKINIFQLPIKVGIYGIRPKLKQKDLFSDLIGWCWHQNPDKRPDINEILLNILEIEKKIDVDYLD</sequence>
<feature type="repeat" description="ANK" evidence="6">
    <location>
        <begin position="40"/>
        <end position="74"/>
    </location>
</feature>
<dbReference type="PANTHER" id="PTHR44329">
    <property type="entry name" value="SERINE/THREONINE-PROTEIN KINASE TNNI3K-RELATED"/>
    <property type="match status" value="1"/>
</dbReference>
<reference evidence="8" key="1">
    <citation type="submission" date="2022-08" db="EMBL/GenBank/DDBJ databases">
        <title>Novel sulphate-reducing endosymbionts in the free-living metamonad Anaeramoeba.</title>
        <authorList>
            <person name="Jerlstrom-Hultqvist J."/>
            <person name="Cepicka I."/>
            <person name="Gallot-Lavallee L."/>
            <person name="Salas-Leiva D."/>
            <person name="Curtis B.A."/>
            <person name="Zahonova K."/>
            <person name="Pipaliya S."/>
            <person name="Dacks J."/>
            <person name="Roger A.J."/>
        </authorList>
    </citation>
    <scope>NUCLEOTIDE SEQUENCE</scope>
    <source>
        <strain evidence="8">Busselton2</strain>
    </source>
</reference>
<dbReference type="InterPro" id="IPR051681">
    <property type="entry name" value="Ser/Thr_Kinases-Pseudokinases"/>
</dbReference>
<dbReference type="PANTHER" id="PTHR44329:SF288">
    <property type="entry name" value="MITOGEN-ACTIVATED PROTEIN KINASE KINASE KINASE 20"/>
    <property type="match status" value="1"/>
</dbReference>
<evidence type="ECO:0000256" key="5">
    <source>
        <dbReference type="ARBA" id="ARBA00022840"/>
    </source>
</evidence>
<dbReference type="GO" id="GO:0005524">
    <property type="term" value="F:ATP binding"/>
    <property type="evidence" value="ECO:0007669"/>
    <property type="project" value="UniProtKB-KW"/>
</dbReference>
<gene>
    <name evidence="8" type="ORF">M0812_21639</name>
</gene>
<dbReference type="Proteomes" id="UP001146793">
    <property type="component" value="Unassembled WGS sequence"/>
</dbReference>
<dbReference type="PROSITE" id="PS50011">
    <property type="entry name" value="PROTEIN_KINASE_DOM"/>
    <property type="match status" value="1"/>
</dbReference>
<keyword evidence="4 8" id="KW-0418">Kinase</keyword>